<comment type="similarity">
    <text evidence="5 8 10">Belongs to the PTH family.</text>
</comment>
<feature type="binding site" evidence="8">
    <location>
        <position position="64"/>
    </location>
    <ligand>
        <name>tRNA</name>
        <dbReference type="ChEBI" id="CHEBI:17843"/>
    </ligand>
</feature>
<evidence type="ECO:0000256" key="6">
    <source>
        <dbReference type="ARBA" id="ARBA00048707"/>
    </source>
</evidence>
<dbReference type="RefSeq" id="WP_136953949.1">
    <property type="nucleotide sequence ID" value="NZ_CP039712.1"/>
</dbReference>
<dbReference type="SUPFAM" id="SSF53178">
    <property type="entry name" value="Peptidyl-tRNA hydrolase-like"/>
    <property type="match status" value="1"/>
</dbReference>
<keyword evidence="12" id="KW-1185">Reference proteome</keyword>
<evidence type="ECO:0000256" key="2">
    <source>
        <dbReference type="ARBA" id="ARBA00022555"/>
    </source>
</evidence>
<feature type="site" description="Discriminates between blocked and unblocked aminoacyl-tRNA" evidence="8">
    <location>
        <position position="9"/>
    </location>
</feature>
<evidence type="ECO:0000256" key="7">
    <source>
        <dbReference type="ARBA" id="ARBA00050038"/>
    </source>
</evidence>
<evidence type="ECO:0000313" key="12">
    <source>
        <dbReference type="Proteomes" id="UP000298615"/>
    </source>
</evidence>
<evidence type="ECO:0000256" key="3">
    <source>
        <dbReference type="ARBA" id="ARBA00022801"/>
    </source>
</evidence>
<dbReference type="GO" id="GO:0072344">
    <property type="term" value="P:rescue of stalled ribosome"/>
    <property type="evidence" value="ECO:0007669"/>
    <property type="project" value="UniProtKB-UniRule"/>
</dbReference>
<protein>
    <recommendedName>
        <fullName evidence="7 8">Peptidyl-tRNA hydrolase</fullName>
        <shortName evidence="8">Pth</shortName>
        <ecNumber evidence="1 8">3.1.1.29</ecNumber>
    </recommendedName>
</protein>
<evidence type="ECO:0000256" key="9">
    <source>
        <dbReference type="RuleBase" id="RU000673"/>
    </source>
</evidence>
<dbReference type="PROSITE" id="PS01196">
    <property type="entry name" value="PEPT_TRNA_HYDROL_2"/>
    <property type="match status" value="1"/>
</dbReference>
<dbReference type="InterPro" id="IPR036416">
    <property type="entry name" value="Pept_tRNA_hydro_sf"/>
</dbReference>
<comment type="function">
    <text evidence="8">Catalyzes the release of premature peptidyl moieties from peptidyl-tRNA molecules trapped in stalled 50S ribosomal subunits, and thus maintains levels of free tRNAs and 50S ribosomes.</text>
</comment>
<dbReference type="CDD" id="cd00462">
    <property type="entry name" value="PTH"/>
    <property type="match status" value="1"/>
</dbReference>
<dbReference type="InterPro" id="IPR018171">
    <property type="entry name" value="Pept_tRNA_hydro_CS"/>
</dbReference>
<evidence type="ECO:0000256" key="1">
    <source>
        <dbReference type="ARBA" id="ARBA00013260"/>
    </source>
</evidence>
<name>A0A4D7CXI4_9ENTE</name>
<evidence type="ECO:0000256" key="5">
    <source>
        <dbReference type="ARBA" id="ARBA00038063"/>
    </source>
</evidence>
<dbReference type="HAMAP" id="MF_00083">
    <property type="entry name" value="Pept_tRNA_hydro_bact"/>
    <property type="match status" value="1"/>
</dbReference>
<feature type="active site" description="Proton acceptor" evidence="8">
    <location>
        <position position="19"/>
    </location>
</feature>
<comment type="subcellular location">
    <subcellularLocation>
        <location evidence="8">Cytoplasm</location>
    </subcellularLocation>
</comment>
<keyword evidence="3 8" id="KW-0378">Hydrolase</keyword>
<comment type="subunit">
    <text evidence="8">Monomer.</text>
</comment>
<dbReference type="GO" id="GO:0005737">
    <property type="term" value="C:cytoplasm"/>
    <property type="evidence" value="ECO:0007669"/>
    <property type="project" value="UniProtKB-SubCell"/>
</dbReference>
<evidence type="ECO:0000256" key="4">
    <source>
        <dbReference type="ARBA" id="ARBA00022884"/>
    </source>
</evidence>
<gene>
    <name evidence="8" type="primary">pth</name>
    <name evidence="11" type="ORF">FA707_09380</name>
</gene>
<evidence type="ECO:0000256" key="8">
    <source>
        <dbReference type="HAMAP-Rule" id="MF_00083"/>
    </source>
</evidence>
<comment type="function">
    <text evidence="8">Hydrolyzes ribosome-free peptidyl-tRNAs (with 1 or more amino acids incorporated), which drop off the ribosome during protein synthesis, or as a result of ribosome stalling.</text>
</comment>
<dbReference type="PROSITE" id="PS01195">
    <property type="entry name" value="PEPT_TRNA_HYDROL_1"/>
    <property type="match status" value="1"/>
</dbReference>
<dbReference type="Proteomes" id="UP000298615">
    <property type="component" value="Chromosome"/>
</dbReference>
<accession>A0A4D7CXI4</accession>
<reference evidence="11 12" key="1">
    <citation type="submission" date="2019-04" db="EMBL/GenBank/DDBJ databases">
        <title>Vagococcus sp. nov., isolated from faeces of yaks (Bos grunniens).</title>
        <authorList>
            <person name="Ge Y."/>
        </authorList>
    </citation>
    <scope>NUCLEOTIDE SEQUENCE [LARGE SCALE GENOMIC DNA]</scope>
    <source>
        <strain evidence="11 12">MN-17</strain>
    </source>
</reference>
<dbReference type="GO" id="GO:0000049">
    <property type="term" value="F:tRNA binding"/>
    <property type="evidence" value="ECO:0007669"/>
    <property type="project" value="UniProtKB-UniRule"/>
</dbReference>
<proteinExistence type="inferred from homology"/>
<dbReference type="InterPro" id="IPR001328">
    <property type="entry name" value="Pept_tRNA_hydro"/>
</dbReference>
<dbReference type="EMBL" id="CP039712">
    <property type="protein sequence ID" value="QCI87127.1"/>
    <property type="molecule type" value="Genomic_DNA"/>
</dbReference>
<dbReference type="KEGG" id="vao:FA707_09380"/>
<keyword evidence="4 8" id="KW-0694">RNA-binding</keyword>
<evidence type="ECO:0000256" key="10">
    <source>
        <dbReference type="RuleBase" id="RU004320"/>
    </source>
</evidence>
<dbReference type="Pfam" id="PF01195">
    <property type="entry name" value="Pept_tRNA_hydro"/>
    <property type="match status" value="1"/>
</dbReference>
<dbReference type="AlphaFoldDB" id="A0A4D7CXI4"/>
<keyword evidence="2 8" id="KW-0820">tRNA-binding</keyword>
<dbReference type="Gene3D" id="3.40.50.1470">
    <property type="entry name" value="Peptidyl-tRNA hydrolase"/>
    <property type="match status" value="1"/>
</dbReference>
<dbReference type="OrthoDB" id="9800507at2"/>
<evidence type="ECO:0000313" key="11">
    <source>
        <dbReference type="EMBL" id="QCI87127.1"/>
    </source>
</evidence>
<dbReference type="GO" id="GO:0006515">
    <property type="term" value="P:protein quality control for misfolded or incompletely synthesized proteins"/>
    <property type="evidence" value="ECO:0007669"/>
    <property type="project" value="UniProtKB-UniRule"/>
</dbReference>
<feature type="site" description="Stabilizes the basic form of H active site to accept a proton" evidence="8">
    <location>
        <position position="91"/>
    </location>
</feature>
<dbReference type="EC" id="3.1.1.29" evidence="1 8"/>
<feature type="binding site" evidence="8">
    <location>
        <position position="112"/>
    </location>
    <ligand>
        <name>tRNA</name>
        <dbReference type="ChEBI" id="CHEBI:17843"/>
    </ligand>
</feature>
<dbReference type="PANTHER" id="PTHR17224">
    <property type="entry name" value="PEPTIDYL-TRNA HYDROLASE"/>
    <property type="match status" value="1"/>
</dbReference>
<dbReference type="PANTHER" id="PTHR17224:SF1">
    <property type="entry name" value="PEPTIDYL-TRNA HYDROLASE"/>
    <property type="match status" value="1"/>
</dbReference>
<comment type="catalytic activity">
    <reaction evidence="6 8 9">
        <text>an N-acyl-L-alpha-aminoacyl-tRNA + H2O = an N-acyl-L-amino acid + a tRNA + H(+)</text>
        <dbReference type="Rhea" id="RHEA:54448"/>
        <dbReference type="Rhea" id="RHEA-COMP:10123"/>
        <dbReference type="Rhea" id="RHEA-COMP:13883"/>
        <dbReference type="ChEBI" id="CHEBI:15377"/>
        <dbReference type="ChEBI" id="CHEBI:15378"/>
        <dbReference type="ChEBI" id="CHEBI:59874"/>
        <dbReference type="ChEBI" id="CHEBI:78442"/>
        <dbReference type="ChEBI" id="CHEBI:138191"/>
        <dbReference type="EC" id="3.1.1.29"/>
    </reaction>
</comment>
<feature type="binding site" evidence="8">
    <location>
        <position position="14"/>
    </location>
    <ligand>
        <name>tRNA</name>
        <dbReference type="ChEBI" id="CHEBI:17843"/>
    </ligand>
</feature>
<keyword evidence="8" id="KW-0963">Cytoplasm</keyword>
<organism evidence="11 12">
    <name type="scientific">Vagococcus zengguangii</name>
    <dbReference type="NCBI Taxonomy" id="2571750"/>
    <lineage>
        <taxon>Bacteria</taxon>
        <taxon>Bacillati</taxon>
        <taxon>Bacillota</taxon>
        <taxon>Bacilli</taxon>
        <taxon>Lactobacillales</taxon>
        <taxon>Enterococcaceae</taxon>
        <taxon>Vagococcus</taxon>
    </lineage>
</organism>
<sequence>MKIIVGLGNPGKKYAPTKHNIGFITLDELASREKVSFNKYQFEGEIAELFINGEKILLVKPQTFMNESGRCIRPLMDYYQLTVEDVVVIYDDMDLPVGKIRLREKGSAGGHNGIKSLIQHLGTQNFKRIKIGVNRPYPGQDVVSHVLSPFPKGTHEEMLLAVKTAADACEDWIQHDDFVGTMNRYNGKI</sequence>
<feature type="binding site" evidence="8">
    <location>
        <position position="66"/>
    </location>
    <ligand>
        <name>tRNA</name>
        <dbReference type="ChEBI" id="CHEBI:17843"/>
    </ligand>
</feature>
<dbReference type="NCBIfam" id="TIGR00447">
    <property type="entry name" value="pth"/>
    <property type="match status" value="1"/>
</dbReference>
<dbReference type="FunFam" id="3.40.50.1470:FF:000001">
    <property type="entry name" value="Peptidyl-tRNA hydrolase"/>
    <property type="match status" value="1"/>
</dbReference>
<dbReference type="GO" id="GO:0004045">
    <property type="term" value="F:peptidyl-tRNA hydrolase activity"/>
    <property type="evidence" value="ECO:0007669"/>
    <property type="project" value="UniProtKB-UniRule"/>
</dbReference>